<feature type="domain" description="ABC transmembrane type-2" evidence="7">
    <location>
        <begin position="16"/>
        <end position="235"/>
    </location>
</feature>
<keyword evidence="9" id="KW-1185">Reference proteome</keyword>
<dbReference type="PANTHER" id="PTHR43229">
    <property type="entry name" value="NODULATION PROTEIN J"/>
    <property type="match status" value="1"/>
</dbReference>
<comment type="subcellular location">
    <subcellularLocation>
        <location evidence="1">Membrane</location>
        <topology evidence="1">Multi-pass membrane protein</topology>
    </subcellularLocation>
</comment>
<keyword evidence="2 6" id="KW-0812">Transmembrane</keyword>
<proteinExistence type="predicted"/>
<dbReference type="InterPro" id="IPR013525">
    <property type="entry name" value="ABC2_TM"/>
</dbReference>
<feature type="transmembrane region" description="Helical" evidence="6">
    <location>
        <begin position="94"/>
        <end position="121"/>
    </location>
</feature>
<dbReference type="PROSITE" id="PS51012">
    <property type="entry name" value="ABC_TM2"/>
    <property type="match status" value="1"/>
</dbReference>
<sequence>MAQGAYETRTTLSNGEQLLVALILPIMALVALSVTGVLDDGQGQSSVDVAVPGIFALAVLSSGLTGQGIATGFDRRYGVLTYLSTTPLGSMGLLLGKILAVMMVLVVQLMVLGAIGGFLGWSPEWRGTVFALIFILIGGVTFTGIGLFIAGTVRPEATLALTNLLWVVLGAAGGIIFPISMGPATFILHLLPSTALGDGLRTALIDGDLALMPLLVLVLWGAVAVAGTVRWFKWR</sequence>
<reference evidence="8 9" key="1">
    <citation type="submission" date="2023-04" db="EMBL/GenBank/DDBJ databases">
        <title>Funneling lignin-derived compounds into biodiesel using alkali-halophilic Citricoccus sp. P2.</title>
        <authorList>
            <person name="Luo C.-B."/>
        </authorList>
    </citation>
    <scope>NUCLEOTIDE SEQUENCE [LARGE SCALE GENOMIC DNA]</scope>
    <source>
        <strain evidence="8 9">P2</strain>
    </source>
</reference>
<feature type="transmembrane region" description="Helical" evidence="6">
    <location>
        <begin position="18"/>
        <end position="38"/>
    </location>
</feature>
<dbReference type="PANTHER" id="PTHR43229:SF2">
    <property type="entry name" value="NODULATION PROTEIN J"/>
    <property type="match status" value="1"/>
</dbReference>
<accession>A0ABY8HB67</accession>
<dbReference type="Pfam" id="PF12698">
    <property type="entry name" value="ABC2_membrane_3"/>
    <property type="match status" value="1"/>
</dbReference>
<evidence type="ECO:0000256" key="5">
    <source>
        <dbReference type="ARBA" id="ARBA00023251"/>
    </source>
</evidence>
<evidence type="ECO:0000313" key="8">
    <source>
        <dbReference type="EMBL" id="WFP17920.1"/>
    </source>
</evidence>
<protein>
    <submittedName>
        <fullName evidence="8">ABC transporter permease</fullName>
    </submittedName>
</protein>
<feature type="transmembrane region" description="Helical" evidence="6">
    <location>
        <begin position="50"/>
        <end position="73"/>
    </location>
</feature>
<keyword evidence="4 6" id="KW-0472">Membrane</keyword>
<dbReference type="Proteomes" id="UP001219037">
    <property type="component" value="Chromosome"/>
</dbReference>
<name>A0ABY8HB67_9MICC</name>
<feature type="transmembrane region" description="Helical" evidence="6">
    <location>
        <begin position="211"/>
        <end position="232"/>
    </location>
</feature>
<dbReference type="PIRSF" id="PIRSF006648">
    <property type="entry name" value="DrrB"/>
    <property type="match status" value="1"/>
</dbReference>
<dbReference type="InterPro" id="IPR051784">
    <property type="entry name" value="Nod_factor_ABC_transporter"/>
</dbReference>
<keyword evidence="3 6" id="KW-1133">Transmembrane helix</keyword>
<keyword evidence="5" id="KW-0046">Antibiotic resistance</keyword>
<evidence type="ECO:0000259" key="7">
    <source>
        <dbReference type="PROSITE" id="PS51012"/>
    </source>
</evidence>
<evidence type="ECO:0000313" key="9">
    <source>
        <dbReference type="Proteomes" id="UP001219037"/>
    </source>
</evidence>
<dbReference type="InterPro" id="IPR047817">
    <property type="entry name" value="ABC2_TM_bact-type"/>
</dbReference>
<evidence type="ECO:0000256" key="6">
    <source>
        <dbReference type="SAM" id="Phobius"/>
    </source>
</evidence>
<gene>
    <name evidence="8" type="ORF">P8192_07655</name>
</gene>
<evidence type="ECO:0000256" key="1">
    <source>
        <dbReference type="ARBA" id="ARBA00004141"/>
    </source>
</evidence>
<organism evidence="8 9">
    <name type="scientific">Citricoccus muralis</name>
    <dbReference type="NCBI Taxonomy" id="169134"/>
    <lineage>
        <taxon>Bacteria</taxon>
        <taxon>Bacillati</taxon>
        <taxon>Actinomycetota</taxon>
        <taxon>Actinomycetes</taxon>
        <taxon>Micrococcales</taxon>
        <taxon>Micrococcaceae</taxon>
        <taxon>Citricoccus</taxon>
    </lineage>
</organism>
<evidence type="ECO:0000256" key="2">
    <source>
        <dbReference type="ARBA" id="ARBA00022692"/>
    </source>
</evidence>
<feature type="transmembrane region" description="Helical" evidence="6">
    <location>
        <begin position="164"/>
        <end position="191"/>
    </location>
</feature>
<dbReference type="InterPro" id="IPR000412">
    <property type="entry name" value="ABC_2_transport"/>
</dbReference>
<dbReference type="EMBL" id="CP121252">
    <property type="protein sequence ID" value="WFP17920.1"/>
    <property type="molecule type" value="Genomic_DNA"/>
</dbReference>
<evidence type="ECO:0000256" key="4">
    <source>
        <dbReference type="ARBA" id="ARBA00023136"/>
    </source>
</evidence>
<feature type="transmembrane region" description="Helical" evidence="6">
    <location>
        <begin position="127"/>
        <end position="152"/>
    </location>
</feature>
<evidence type="ECO:0000256" key="3">
    <source>
        <dbReference type="ARBA" id="ARBA00022989"/>
    </source>
</evidence>